<feature type="domain" description="Fibronectin type-III" evidence="1">
    <location>
        <begin position="85"/>
        <end position="178"/>
    </location>
</feature>
<dbReference type="Pfam" id="PF13585">
    <property type="entry name" value="CHU_C"/>
    <property type="match status" value="1"/>
</dbReference>
<evidence type="ECO:0008006" key="5">
    <source>
        <dbReference type="Google" id="ProtNLM"/>
    </source>
</evidence>
<gene>
    <name evidence="3" type="ORF">Q764_13695</name>
</gene>
<keyword evidence="4" id="KW-1185">Reference proteome</keyword>
<dbReference type="STRING" id="1121899.GCA_000430025_02672"/>
<organism evidence="3 4">
    <name type="scientific">Flavobacterium suncheonense GH29-5 = DSM 17707</name>
    <dbReference type="NCBI Taxonomy" id="1121899"/>
    <lineage>
        <taxon>Bacteria</taxon>
        <taxon>Pseudomonadati</taxon>
        <taxon>Bacteroidota</taxon>
        <taxon>Flavobacteriia</taxon>
        <taxon>Flavobacteriales</taxon>
        <taxon>Flavobacteriaceae</taxon>
        <taxon>Flavobacterium</taxon>
    </lineage>
</organism>
<name>A0A0A2M240_9FLAO</name>
<evidence type="ECO:0000313" key="4">
    <source>
        <dbReference type="Proteomes" id="UP000030121"/>
    </source>
</evidence>
<dbReference type="InterPro" id="IPR013783">
    <property type="entry name" value="Ig-like_fold"/>
</dbReference>
<accession>A0A0A2M240</accession>
<dbReference type="Proteomes" id="UP000030121">
    <property type="component" value="Unassembled WGS sequence"/>
</dbReference>
<reference evidence="3 4" key="1">
    <citation type="submission" date="2013-09" db="EMBL/GenBank/DDBJ databases">
        <authorList>
            <person name="Zeng Z."/>
            <person name="Chen C."/>
        </authorList>
    </citation>
    <scope>NUCLEOTIDE SEQUENCE [LARGE SCALE GENOMIC DNA]</scope>
    <source>
        <strain evidence="3 4">GH29-5</strain>
    </source>
</reference>
<dbReference type="SMART" id="SM00060">
    <property type="entry name" value="FN3"/>
    <property type="match status" value="3"/>
</dbReference>
<dbReference type="OrthoDB" id="608579at2"/>
<dbReference type="InterPro" id="IPR036116">
    <property type="entry name" value="FN3_sf"/>
</dbReference>
<feature type="non-terminal residue" evidence="3">
    <location>
        <position position="1"/>
    </location>
</feature>
<comment type="caution">
    <text evidence="3">The sequence shown here is derived from an EMBL/GenBank/DDBJ whole genome shotgun (WGS) entry which is preliminary data.</text>
</comment>
<dbReference type="EMBL" id="JRLW01000028">
    <property type="protein sequence ID" value="KGO86344.1"/>
    <property type="molecule type" value="Genomic_DNA"/>
</dbReference>
<feature type="domain" description="LTD" evidence="2">
    <location>
        <begin position="1307"/>
        <end position="1448"/>
    </location>
</feature>
<dbReference type="eggNOG" id="COG3291">
    <property type="taxonomic scope" value="Bacteria"/>
</dbReference>
<dbReference type="Gene3D" id="2.60.40.10">
    <property type="entry name" value="Immunoglobulins"/>
    <property type="match status" value="3"/>
</dbReference>
<evidence type="ECO:0000313" key="3">
    <source>
        <dbReference type="EMBL" id="KGO86344.1"/>
    </source>
</evidence>
<dbReference type="CDD" id="cd00063">
    <property type="entry name" value="FN3"/>
    <property type="match status" value="2"/>
</dbReference>
<dbReference type="Pfam" id="PF00932">
    <property type="entry name" value="LTD"/>
    <property type="match status" value="1"/>
</dbReference>
<feature type="non-terminal residue" evidence="3">
    <location>
        <position position="1899"/>
    </location>
</feature>
<dbReference type="SUPFAM" id="SSF49265">
    <property type="entry name" value="Fibronectin type III"/>
    <property type="match status" value="2"/>
</dbReference>
<protein>
    <recommendedName>
        <fullName evidence="5">T9SS type B sorting domain-containing protein</fullName>
    </recommendedName>
</protein>
<sequence>GEPNDFRVVLSTTGPATANFTETLVPLTSYSNIAYEQKIVNLIGPGNVPYTGNVNIAFHVPAGGLDGWRLYIDNVIIEDMPACPDPSNLVVNATTQTTATLSWTPGFTETAWEVAVQAPGAGMPPTGSTTIYPAGTNTNFVVGPLNPSTNYEYWVRAICNATDQSAWIGPIPFSTTQIPATMNFSDNFEGPSGFTLVNGTQTNKWVIGTAVNNGGTSCLYISNNNGVSNAYTNTATTTVHAYRDIAVPAGVTLMNLSFDWRAQAESCCDYIRAWIVPTSYTPTPGTLVAGAAPAFLQLSPNLNNQAGFSTVSYDIPGANYTGQTIRLVFEWRNDGSVGTNPPGAIDNINFSVVTCPKPTALAVSAVTEGSATVSWTAGAGETEWELVVQPLNSGVPTGASTIIPVTGTPSYTFPPGSLSPNTNYEYYVRAVCSPTDSSLWAGPRPFTTTQIPAIVNYVEDFESTPAWTLNNGTQTNKWIIGTATSNGGAQSLYISNNNSANAYTNSSTSVVHAYRDILIPAGTNLMNLSFDWKAVGESCCDYLRVWTVPATFSPVAGTQITAAASNGQQLNAANMNQQSAWTTQSYELTAGAYAGNIMRLVFEWRNDSSVGTNPPAAIDNINLTIPTCPEPYNLASSGQSGSPIVTLSWTPGGSETQWEVVVQTQGLGLPNGASTIIPVFGAPVYNYSGVNGVFYEYYVRAVCSSSDSSEWAGPFVFSIYAPPGCASVDVVGVGIDVVNNQVLLCPDQAAQDVQLSASYFGIGATTSYDVSSIDYNPPFPFTGGTQVSVGTDDVWSPVVNLPFNFCFFGNSYSTARVGSNGVVAFGVPAATTYCPWSFSTTIPNTGFPILNAIYGVYQDVDPSINPIASGTTVNYQVLGSYPCRALVVNFTNINQFSCGTATGPQTSQVVLYEISNIIEVYVQRRVPCVGWQSGVGVIGIQNAAGTVAYTPPGRNTGAWSATNEAWRFTPNAPATIDLAWIQNGTVIGTDNTVTVSVSDDTVVTAQATYTQCDGSTVVKTSDIQIVVTEELPTLVPHDMFACSNDANPTFDLTQNGDYVLSESISTNYNVTYYTSEAAAIAAVPGTEIPNPTTYSGTDGETIWMNITSNANCTVIKSFTLSFSTSVPDYTLTGITGGGVTVCNGDTATITVTPNNFNGATAFYEWVDPNGDVIAETSGTLTLPAGALPGTYVVTVDTGCKTTQTFNVSVVQITATVPMVTASCNPSVGTLVVTGSGGTDYEYSFDGGLTFQTDNTYTNVPGTYPVVIRDTTTGCVSAVEDGIINPFVGAPVAPTLALPVDQTCSSNGEIHVTAPSNGPVTYSNLFISEVIDSNAGSLSYVEIYNGTGTSVNLSGYKLKFYTTMGSPSCDFTLVGTLANGATHIVKVSNDANFPGVVPNQSVTTCSGVNIDDRIHLTTSTGSQSIIDVWGTPDGSVFTPGGQPGYTYRRNNTAIIPSGTWNPADWTAIDPEDYTDLGSFVPAITNFYYSLDGGTPQASPDFTDVAPGDHVVTVVDMNSGCISPGTSITIGAAQQPAIAYASPFCQGAGTVNPTSQTGEVNGVYSSTAGLIIDPVTGAIDLDASTPGMYTVTYAITGSINCTPATFDIVINANITPVTDFSYTTPVCILTGGTLLPTGIPGFTAGGQYSAPAGLSINSTTGAINVANSAAGTYTVTYTIAANLCNPGNASTFDVTIDPATDPVVAFSYTDICTGGANQLPALAAGFVTGGTFTSTAGLSIDAVTGEINVANSDSGTYTVQYHINEDAAICQNEADHTATITIIDGADVVFEQGCEGVNYMITAVPVDGSFNPSQVSYSWTGPNGFTATTQSVVATTMGTYTVVITTSEGCSSTVSESITPESCLIPKGISPNNDGSNDNFDLEGMNVRHLSIFNRYGTTVY</sequence>
<proteinExistence type="predicted"/>
<feature type="domain" description="Fibronectin type-III" evidence="1">
    <location>
        <begin position="357"/>
        <end position="451"/>
    </location>
</feature>
<dbReference type="PROSITE" id="PS51841">
    <property type="entry name" value="LTD"/>
    <property type="match status" value="1"/>
</dbReference>
<dbReference type="RefSeq" id="WP_035745021.1">
    <property type="nucleotide sequence ID" value="NZ_JRLW01000028.1"/>
</dbReference>
<dbReference type="InterPro" id="IPR001322">
    <property type="entry name" value="Lamin_tail_dom"/>
</dbReference>
<dbReference type="Pfam" id="PF00041">
    <property type="entry name" value="fn3"/>
    <property type="match status" value="2"/>
</dbReference>
<evidence type="ECO:0000259" key="2">
    <source>
        <dbReference type="PROSITE" id="PS51841"/>
    </source>
</evidence>
<dbReference type="PROSITE" id="PS50853">
    <property type="entry name" value="FN3"/>
    <property type="match status" value="2"/>
</dbReference>
<dbReference type="InterPro" id="IPR003961">
    <property type="entry name" value="FN3_dom"/>
</dbReference>
<evidence type="ECO:0000259" key="1">
    <source>
        <dbReference type="PROSITE" id="PS50853"/>
    </source>
</evidence>